<protein>
    <submittedName>
        <fullName evidence="2">Uncharacterized protein</fullName>
    </submittedName>
</protein>
<name>A0A0E0QN34_ORYRU</name>
<feature type="region of interest" description="Disordered" evidence="1">
    <location>
        <begin position="1"/>
        <end position="27"/>
    </location>
</feature>
<evidence type="ECO:0000313" key="3">
    <source>
        <dbReference type="Proteomes" id="UP000008022"/>
    </source>
</evidence>
<sequence>MAVDDISHNPSALPPTLAPVEANHGRSNVARDAHKSLLVPVSAAKVHNQKPAPRDQARHCFSDCPLPRAAKAVRRYSQVTSTAHDTNRHLNVQPPPQRIIVKGTVRGRIVPPAIVSSLQHQRQQGKQCQENNSSLQLQRGSMLLRQHPQQVSLAPGRPTVVSSSNAPRIAPIRRSIGKSPLGNPTGKKILPVTAVKTVATPPSKISKQGNVPGETSASRS</sequence>
<dbReference type="HOGENOM" id="CLU_105218_0_0_1"/>
<evidence type="ECO:0000313" key="2">
    <source>
        <dbReference type="EnsemblPlants" id="ORUFI09G01330.1"/>
    </source>
</evidence>
<evidence type="ECO:0000256" key="1">
    <source>
        <dbReference type="SAM" id="MobiDB-lite"/>
    </source>
</evidence>
<dbReference type="OMA" id="STLLCQH"/>
<dbReference type="EnsemblPlants" id="ORUFI09G01330.1">
    <property type="protein sequence ID" value="ORUFI09G01330.1"/>
    <property type="gene ID" value="ORUFI09G01330"/>
</dbReference>
<feature type="region of interest" description="Disordered" evidence="1">
    <location>
        <begin position="151"/>
        <end position="220"/>
    </location>
</feature>
<reference evidence="2" key="2">
    <citation type="submission" date="2015-06" db="UniProtKB">
        <authorList>
            <consortium name="EnsemblPlants"/>
        </authorList>
    </citation>
    <scope>IDENTIFICATION</scope>
</reference>
<dbReference type="Proteomes" id="UP000008022">
    <property type="component" value="Unassembled WGS sequence"/>
</dbReference>
<proteinExistence type="predicted"/>
<dbReference type="AlphaFoldDB" id="A0A0E0QN34"/>
<organism evidence="2 3">
    <name type="scientific">Oryza rufipogon</name>
    <name type="common">Brownbeard rice</name>
    <name type="synonym">Asian wild rice</name>
    <dbReference type="NCBI Taxonomy" id="4529"/>
    <lineage>
        <taxon>Eukaryota</taxon>
        <taxon>Viridiplantae</taxon>
        <taxon>Streptophyta</taxon>
        <taxon>Embryophyta</taxon>
        <taxon>Tracheophyta</taxon>
        <taxon>Spermatophyta</taxon>
        <taxon>Magnoliopsida</taxon>
        <taxon>Liliopsida</taxon>
        <taxon>Poales</taxon>
        <taxon>Poaceae</taxon>
        <taxon>BOP clade</taxon>
        <taxon>Oryzoideae</taxon>
        <taxon>Oryzeae</taxon>
        <taxon>Oryzinae</taxon>
        <taxon>Oryza</taxon>
    </lineage>
</organism>
<keyword evidence="3" id="KW-1185">Reference proteome</keyword>
<dbReference type="Gramene" id="ORUFI09G01330.1">
    <property type="protein sequence ID" value="ORUFI09G01330.1"/>
    <property type="gene ID" value="ORUFI09G01330"/>
</dbReference>
<accession>A0A0E0QN34</accession>
<reference evidence="3" key="1">
    <citation type="submission" date="2013-06" db="EMBL/GenBank/DDBJ databases">
        <authorList>
            <person name="Zhao Q."/>
        </authorList>
    </citation>
    <scope>NUCLEOTIDE SEQUENCE</scope>
    <source>
        <strain evidence="3">cv. W1943</strain>
    </source>
</reference>
<feature type="compositionally biased region" description="Polar residues" evidence="1">
    <location>
        <begin position="203"/>
        <end position="220"/>
    </location>
</feature>